<accession>A0A9Q3F8U9</accession>
<evidence type="ECO:0000313" key="2">
    <source>
        <dbReference type="Proteomes" id="UP000765509"/>
    </source>
</evidence>
<dbReference type="EMBL" id="AVOT02040655">
    <property type="protein sequence ID" value="MBW0535891.1"/>
    <property type="molecule type" value="Genomic_DNA"/>
</dbReference>
<sequence length="132" mass="14537">MRLNDLLAGPIQHSSCEEHSYIRESEISTSQVIKSTTATGEAQNPLAFDPLEAPGFFLVSVTEKGLMIISLIYPTQDLAWSCVYKSTPIRRQTHNCIHHHIQSSGSLSLGPHRSVRIPTTTSSFAYPSTSHS</sequence>
<proteinExistence type="predicted"/>
<name>A0A9Q3F8U9_9BASI</name>
<evidence type="ECO:0000313" key="1">
    <source>
        <dbReference type="EMBL" id="MBW0535891.1"/>
    </source>
</evidence>
<gene>
    <name evidence="1" type="ORF">O181_075606</name>
</gene>
<keyword evidence="2" id="KW-1185">Reference proteome</keyword>
<comment type="caution">
    <text evidence="1">The sequence shown here is derived from an EMBL/GenBank/DDBJ whole genome shotgun (WGS) entry which is preliminary data.</text>
</comment>
<protein>
    <submittedName>
        <fullName evidence="1">Uncharacterized protein</fullName>
    </submittedName>
</protein>
<reference evidence="1" key="1">
    <citation type="submission" date="2021-03" db="EMBL/GenBank/DDBJ databases">
        <title>Draft genome sequence of rust myrtle Austropuccinia psidii MF-1, a brazilian biotype.</title>
        <authorList>
            <person name="Quecine M.C."/>
            <person name="Pachon D.M.R."/>
            <person name="Bonatelli M.L."/>
            <person name="Correr F.H."/>
            <person name="Franceschini L.M."/>
            <person name="Leite T.F."/>
            <person name="Margarido G.R.A."/>
            <person name="Almeida C.A."/>
            <person name="Ferrarezi J.A."/>
            <person name="Labate C.A."/>
        </authorList>
    </citation>
    <scope>NUCLEOTIDE SEQUENCE</scope>
    <source>
        <strain evidence="1">MF-1</strain>
    </source>
</reference>
<organism evidence="1 2">
    <name type="scientific">Austropuccinia psidii MF-1</name>
    <dbReference type="NCBI Taxonomy" id="1389203"/>
    <lineage>
        <taxon>Eukaryota</taxon>
        <taxon>Fungi</taxon>
        <taxon>Dikarya</taxon>
        <taxon>Basidiomycota</taxon>
        <taxon>Pucciniomycotina</taxon>
        <taxon>Pucciniomycetes</taxon>
        <taxon>Pucciniales</taxon>
        <taxon>Sphaerophragmiaceae</taxon>
        <taxon>Austropuccinia</taxon>
    </lineage>
</organism>
<dbReference type="Proteomes" id="UP000765509">
    <property type="component" value="Unassembled WGS sequence"/>
</dbReference>
<dbReference type="AlphaFoldDB" id="A0A9Q3F8U9"/>